<sequence>MSEFRILDTYKAYKTREKKFSNWLRETASKIGINKTTPKASGKDGNENLRISDIPSIEASHFYKSRGDRVSDDGHLHYFTVLEDALQTLELSKSAKSWSKTGKSSGSMATSSSTIDVSYGNVFDVLPIESVQNVAAEAPESEDNASDPESEKEKRKAPKRGRGKKKSGKNKGKGKKPAKTTEKAITIRQATEVLIETGLLNDLDEEEDDLCFMIYCFFKDFNTMREYIQERWCDYQEGLLSLSTVAVITNTAYELLQRGERELLEMLPRRHPLRDFKNMADILFTESGLAHIDYDEKKAEFEGDEEGLSDSIAKEADWICLDRYWDLTQWLENAPPYKIVFDPTSVDNIPDYGSGKGRDKMAADKKVMMEILAEGTVLKSKKTRNPTVKTLPGEDEFTNGIVQFHATRRIQTWFVFACQIYCDIQYILATNARNCHGELRVAGTRFKRILTDYAEFQKDFEYKQDRNIKITLLELDCWIFRDLFANEKDRIREIHSYTGPMEEHSFMRRNPVLCGLMTFRFALTMNELGIKYANMWGAITAAGHPYSAMQHTTPNLPRWHDLDTLLQIHTTPYFFWDDIPPSTPSGFASSYEKASNISKSIADRQVREQCGE</sequence>
<evidence type="ECO:0000256" key="1">
    <source>
        <dbReference type="SAM" id="MobiDB-lite"/>
    </source>
</evidence>
<name>A0A9N9Q3Z1_9HELO</name>
<dbReference type="AlphaFoldDB" id="A0A9N9Q3Z1"/>
<accession>A0A9N9Q3Z1</accession>
<dbReference type="OrthoDB" id="5238236at2759"/>
<evidence type="ECO:0000313" key="4">
    <source>
        <dbReference type="Proteomes" id="UP000701801"/>
    </source>
</evidence>
<protein>
    <recommendedName>
        <fullName evidence="2">DUF6604 domain-containing protein</fullName>
    </recommendedName>
</protein>
<feature type="compositionally biased region" description="Acidic residues" evidence="1">
    <location>
        <begin position="139"/>
        <end position="148"/>
    </location>
</feature>
<dbReference type="Pfam" id="PF20253">
    <property type="entry name" value="DUF6604"/>
    <property type="match status" value="1"/>
</dbReference>
<organism evidence="3 4">
    <name type="scientific">Hymenoscyphus albidus</name>
    <dbReference type="NCBI Taxonomy" id="595503"/>
    <lineage>
        <taxon>Eukaryota</taxon>
        <taxon>Fungi</taxon>
        <taxon>Dikarya</taxon>
        <taxon>Ascomycota</taxon>
        <taxon>Pezizomycotina</taxon>
        <taxon>Leotiomycetes</taxon>
        <taxon>Helotiales</taxon>
        <taxon>Helotiaceae</taxon>
        <taxon>Hymenoscyphus</taxon>
    </lineage>
</organism>
<evidence type="ECO:0000313" key="3">
    <source>
        <dbReference type="EMBL" id="CAG8972646.1"/>
    </source>
</evidence>
<dbReference type="Proteomes" id="UP000701801">
    <property type="component" value="Unassembled WGS sequence"/>
</dbReference>
<dbReference type="EMBL" id="CAJVRM010000050">
    <property type="protein sequence ID" value="CAG8972646.1"/>
    <property type="molecule type" value="Genomic_DNA"/>
</dbReference>
<dbReference type="PANTHER" id="PTHR38795:SF1">
    <property type="entry name" value="DUF6604 DOMAIN-CONTAINING PROTEIN"/>
    <property type="match status" value="1"/>
</dbReference>
<comment type="caution">
    <text evidence="3">The sequence shown here is derived from an EMBL/GenBank/DDBJ whole genome shotgun (WGS) entry which is preliminary data.</text>
</comment>
<reference evidence="3" key="1">
    <citation type="submission" date="2021-07" db="EMBL/GenBank/DDBJ databases">
        <authorList>
            <person name="Durling M."/>
        </authorList>
    </citation>
    <scope>NUCLEOTIDE SEQUENCE</scope>
</reference>
<feature type="compositionally biased region" description="Basic residues" evidence="1">
    <location>
        <begin position="155"/>
        <end position="178"/>
    </location>
</feature>
<dbReference type="PANTHER" id="PTHR38795">
    <property type="entry name" value="DUF6604 DOMAIN-CONTAINING PROTEIN"/>
    <property type="match status" value="1"/>
</dbReference>
<dbReference type="InterPro" id="IPR046539">
    <property type="entry name" value="DUF6604"/>
</dbReference>
<feature type="region of interest" description="Disordered" evidence="1">
    <location>
        <begin position="136"/>
        <end position="182"/>
    </location>
</feature>
<evidence type="ECO:0000259" key="2">
    <source>
        <dbReference type="Pfam" id="PF20253"/>
    </source>
</evidence>
<proteinExistence type="predicted"/>
<keyword evidence="4" id="KW-1185">Reference proteome</keyword>
<gene>
    <name evidence="3" type="ORF">HYALB_00011385</name>
</gene>
<feature type="domain" description="DUF6604" evidence="2">
    <location>
        <begin position="62"/>
        <end position="264"/>
    </location>
</feature>